<protein>
    <recommendedName>
        <fullName evidence="2">BRCT domain-containing protein</fullName>
    </recommendedName>
</protein>
<sequence length="601" mass="66805">MATANDGALDECQLVCEMTNLSKELAFELNGVEAAYRSVLESLSLRPSNSSTAKHTATVLNQLAGLQRFLFQRLCSRLREASLAFARASGAHENQQCAEALCNLRKAVVLGSRVLWEQNKDFVEVVPATGRGKTWRFVFAISAIYSEVEQMDTALNLIQVLNKPVFILKPMTIQNEEEFALNIGCNILVTPRLSDSCAICKVTREMLLQFVRSHLGNERKWTTPQSLEDEEGIIDEELSALLSKLDESVGASPMLVQLQSMETQKHPGEVVPRGMLCGDDRAAGLVEENDSSESHVHWDKGTEYALRSVEPPTKRTRKDSICTVPQTCETVDSQGQLSQIIQYKHEAPLQSLPSLWDGPEDVTLDSSKWSFQLSVSVGNLKSRLIEAITRLGCHVDVSVAYNPKTTHFVVAEGVSERTEKYMGCCAALKCMVPPSYVFDSEKRGRWIIGALRDYERNPLLCRWKPPPQFPFCNWRVVIFACNSVVCSGIAAVLRAGSCKSVTSVCVDPRTGLHIDMTVVEQATHILVHCEKFTNQGLSILPSWLPLEVRKHRNNIFPLEILHHVLCSCTSPIFDGNGCLLDSHKLPVSCQVELPKTPAHEQ</sequence>
<accession>G0U0T1</accession>
<organism evidence="1">
    <name type="scientific">Trypanosoma vivax (strain Y486)</name>
    <dbReference type="NCBI Taxonomy" id="1055687"/>
    <lineage>
        <taxon>Eukaryota</taxon>
        <taxon>Discoba</taxon>
        <taxon>Euglenozoa</taxon>
        <taxon>Kinetoplastea</taxon>
        <taxon>Metakinetoplastina</taxon>
        <taxon>Trypanosomatida</taxon>
        <taxon>Trypanosomatidae</taxon>
        <taxon>Trypanosoma</taxon>
        <taxon>Duttonella</taxon>
    </lineage>
</organism>
<evidence type="ECO:0008006" key="2">
    <source>
        <dbReference type="Google" id="ProtNLM"/>
    </source>
</evidence>
<proteinExistence type="predicted"/>
<dbReference type="InterPro" id="IPR036420">
    <property type="entry name" value="BRCT_dom_sf"/>
</dbReference>
<dbReference type="CDD" id="cd17738">
    <property type="entry name" value="BRCT_TopBP1_rpt7"/>
    <property type="match status" value="1"/>
</dbReference>
<dbReference type="OMA" id="LAYADEC"/>
<name>G0U0T1_TRYVY</name>
<dbReference type="Gene3D" id="3.40.50.10190">
    <property type="entry name" value="BRCT domain"/>
    <property type="match status" value="1"/>
</dbReference>
<dbReference type="SUPFAM" id="SSF52113">
    <property type="entry name" value="BRCT domain"/>
    <property type="match status" value="1"/>
</dbReference>
<evidence type="ECO:0000313" key="1">
    <source>
        <dbReference type="EMBL" id="CCC49681.1"/>
    </source>
</evidence>
<reference evidence="1" key="1">
    <citation type="journal article" date="2012" name="Proc. Natl. Acad. Sci. U.S.A.">
        <title>Antigenic diversity is generated by distinct evolutionary mechanisms in African trypanosome species.</title>
        <authorList>
            <person name="Jackson A.P."/>
            <person name="Berry A."/>
            <person name="Aslett M."/>
            <person name="Allison H.C."/>
            <person name="Burton P."/>
            <person name="Vavrova-Anderson J."/>
            <person name="Brown R."/>
            <person name="Browne H."/>
            <person name="Corton N."/>
            <person name="Hauser H."/>
            <person name="Gamble J."/>
            <person name="Gilderthorp R."/>
            <person name="Marcello L."/>
            <person name="McQuillan J."/>
            <person name="Otto T.D."/>
            <person name="Quail M.A."/>
            <person name="Sanders M.J."/>
            <person name="van Tonder A."/>
            <person name="Ginger M.L."/>
            <person name="Field M.C."/>
            <person name="Barry J.D."/>
            <person name="Hertz-Fowler C."/>
            <person name="Berriman M."/>
        </authorList>
    </citation>
    <scope>NUCLEOTIDE SEQUENCE</scope>
    <source>
        <strain evidence="1">Y486</strain>
    </source>
</reference>
<dbReference type="VEuPathDB" id="TriTrypDB:TvY486_0802900"/>
<gene>
    <name evidence="1" type="ORF">TVY486_0802900</name>
</gene>
<dbReference type="EMBL" id="HE573024">
    <property type="protein sequence ID" value="CCC49681.1"/>
    <property type="molecule type" value="Genomic_DNA"/>
</dbReference>
<dbReference type="AlphaFoldDB" id="G0U0T1"/>